<sequence length="79" mass="9374">MKTNRMFKVISEEQGYNTLEEQCLQTTTRDTIALWHERLGRLNYNCLYNLQNKKMVHGLPEFKNDNLTCTDCMNGKQTR</sequence>
<accession>A0AAV3QU67</accession>
<evidence type="ECO:0000313" key="3">
    <source>
        <dbReference type="Proteomes" id="UP001454036"/>
    </source>
</evidence>
<feature type="domain" description="GAG-pre-integrase" evidence="1">
    <location>
        <begin position="23"/>
        <end position="77"/>
    </location>
</feature>
<dbReference type="Pfam" id="PF13976">
    <property type="entry name" value="gag_pre-integrs"/>
    <property type="match status" value="1"/>
</dbReference>
<comment type="caution">
    <text evidence="2">The sequence shown here is derived from an EMBL/GenBank/DDBJ whole genome shotgun (WGS) entry which is preliminary data.</text>
</comment>
<keyword evidence="3" id="KW-1185">Reference proteome</keyword>
<evidence type="ECO:0000259" key="1">
    <source>
        <dbReference type="Pfam" id="PF13976"/>
    </source>
</evidence>
<dbReference type="InterPro" id="IPR025724">
    <property type="entry name" value="GAG-pre-integrase_dom"/>
</dbReference>
<proteinExistence type="predicted"/>
<dbReference type="AlphaFoldDB" id="A0AAV3QU67"/>
<name>A0AAV3QU67_LITER</name>
<reference evidence="2 3" key="1">
    <citation type="submission" date="2024-01" db="EMBL/GenBank/DDBJ databases">
        <title>The complete chloroplast genome sequence of Lithospermum erythrorhizon: insights into the phylogenetic relationship among Boraginaceae species and the maternal lineages of purple gromwells.</title>
        <authorList>
            <person name="Okada T."/>
            <person name="Watanabe K."/>
        </authorList>
    </citation>
    <scope>NUCLEOTIDE SEQUENCE [LARGE SCALE GENOMIC DNA]</scope>
</reference>
<dbReference type="EMBL" id="BAABME010005867">
    <property type="protein sequence ID" value="GAA0166826.1"/>
    <property type="molecule type" value="Genomic_DNA"/>
</dbReference>
<dbReference type="Proteomes" id="UP001454036">
    <property type="component" value="Unassembled WGS sequence"/>
</dbReference>
<organism evidence="2 3">
    <name type="scientific">Lithospermum erythrorhizon</name>
    <name type="common">Purple gromwell</name>
    <name type="synonym">Lithospermum officinale var. erythrorhizon</name>
    <dbReference type="NCBI Taxonomy" id="34254"/>
    <lineage>
        <taxon>Eukaryota</taxon>
        <taxon>Viridiplantae</taxon>
        <taxon>Streptophyta</taxon>
        <taxon>Embryophyta</taxon>
        <taxon>Tracheophyta</taxon>
        <taxon>Spermatophyta</taxon>
        <taxon>Magnoliopsida</taxon>
        <taxon>eudicotyledons</taxon>
        <taxon>Gunneridae</taxon>
        <taxon>Pentapetalae</taxon>
        <taxon>asterids</taxon>
        <taxon>lamiids</taxon>
        <taxon>Boraginales</taxon>
        <taxon>Boraginaceae</taxon>
        <taxon>Boraginoideae</taxon>
        <taxon>Lithospermeae</taxon>
        <taxon>Lithospermum</taxon>
    </lineage>
</organism>
<protein>
    <recommendedName>
        <fullName evidence="1">GAG-pre-integrase domain-containing protein</fullName>
    </recommendedName>
</protein>
<gene>
    <name evidence="2" type="ORF">LIER_21892</name>
</gene>
<evidence type="ECO:0000313" key="2">
    <source>
        <dbReference type="EMBL" id="GAA0166826.1"/>
    </source>
</evidence>